<dbReference type="AlphaFoldDB" id="A4C7T1"/>
<keyword evidence="13" id="KW-0675">Receptor</keyword>
<dbReference type="InterPro" id="IPR036942">
    <property type="entry name" value="Beta-barrel_TonB_sf"/>
</dbReference>
<keyword evidence="10" id="KW-0732">Signal</keyword>
<dbReference type="OrthoDB" id="176248at2"/>
<evidence type="ECO:0000256" key="7">
    <source>
        <dbReference type="ARBA" id="ARBA00023237"/>
    </source>
</evidence>
<dbReference type="STRING" id="87626.PTD2_06379"/>
<dbReference type="PANTHER" id="PTHR47234">
    <property type="match status" value="1"/>
</dbReference>
<name>A4C7T1_9GAMM</name>
<proteinExistence type="inferred from homology"/>
<dbReference type="Gene3D" id="2.170.130.10">
    <property type="entry name" value="TonB-dependent receptor, plug domain"/>
    <property type="match status" value="1"/>
</dbReference>
<gene>
    <name evidence="13" type="ORF">PTD2_06379</name>
</gene>
<evidence type="ECO:0000313" key="13">
    <source>
        <dbReference type="EMBL" id="EAR28646.1"/>
    </source>
</evidence>
<dbReference type="Pfam" id="PF00593">
    <property type="entry name" value="TonB_dep_Rec_b-barrel"/>
    <property type="match status" value="1"/>
</dbReference>
<dbReference type="InterPro" id="IPR012910">
    <property type="entry name" value="Plug_dom"/>
</dbReference>
<dbReference type="Proteomes" id="UP000006201">
    <property type="component" value="Unassembled WGS sequence"/>
</dbReference>
<dbReference type="eggNOG" id="COG4771">
    <property type="taxonomic scope" value="Bacteria"/>
</dbReference>
<keyword evidence="5 9" id="KW-0798">TonB box</keyword>
<keyword evidence="14" id="KW-1185">Reference proteome</keyword>
<evidence type="ECO:0000259" key="11">
    <source>
        <dbReference type="Pfam" id="PF00593"/>
    </source>
</evidence>
<evidence type="ECO:0000256" key="1">
    <source>
        <dbReference type="ARBA" id="ARBA00004571"/>
    </source>
</evidence>
<evidence type="ECO:0000259" key="12">
    <source>
        <dbReference type="Pfam" id="PF07715"/>
    </source>
</evidence>
<dbReference type="RefSeq" id="WP_009837908.1">
    <property type="nucleotide sequence ID" value="NZ_AAOH01000003.1"/>
</dbReference>
<evidence type="ECO:0000313" key="14">
    <source>
        <dbReference type="Proteomes" id="UP000006201"/>
    </source>
</evidence>
<sequence>MKKLNLLAIGIKTALLAGGISGVGFAVAAEDTSAEKVERIEVTGSKIKRLSADAPTPVIVIGRVELENAGVSNVNDFLAELPSAEVGLSPENSNNTIYANGLNTTDLRGLGSSRTLVLVNGRRFIGGMAGDNAVDLNNISTSFIDRIEISTGGASAVYGADAVAGVVNIITRKSFDGVEFDLSTTRPTEGAGDQTFGSLTFGKEYADGGFIFNYDYAEQKQMARSDKSWYMDKPLRTIANPDDTSGTDGIPGRVIVNKPAHYGLYDESSEFFLGGKQWTFDESGNLRPFNTGDGYLPKGGLPGSPTNYYYTGAFGDGIEYAADEFFRTPLTRHTINFAGNQKLAEDHDLSFDFTYAKNEAFGQSTPIFFRSIQIKRDNAFIKDDLAKLMDDAGAKSISMRRLSDDFGPRVYNQQRNTVRASIGIDGLITDNWTYSAYLQHGELKQDTSWFGEILMENVENGFDAVNFKGNIVCAERNDKGEVVGGKAGCVPLNVLGKYPLTQEQLDYHSTVATAEQGHKQSSYGITVTGDVFDLPAGAVQTAFSYDWRKERAYEAPGTGIRKGLIFGNSGLPYEGELTVKEYATEVLVPILADQYLAQEVNFEFAYRYMDYSSTGTDSAYKLGLTWQVNDDVRLRFAKAQSVRAPNVNELYSSTGTQFATRAESCAADSIAKEDQYKEQVTRNCAADGIPAGWVPSDAWRSGGSLEGKLGGNSELQNEVSNDITFGVIYTPSYLENFEITADYWSFEIKDAISFYDYESAMENCYRSDSLDNPFCGKFTRDPVTHEVTDYLETSLNAAVEKLSGLDIESVYKYDTSFGQFGFKLVATYLDNRERNPTGNAEDNRIHTGEETRPRWRARFNTSYTYDDFRLVLVANYRHSTVMDRNDWTIEDHDYNEIPSYTTFDLSGTYNVHEKVSLRLGVQNLTDNTTPYHPATFVDGAYYDVIGRRVTAGVNVKF</sequence>
<evidence type="ECO:0000256" key="4">
    <source>
        <dbReference type="ARBA" id="ARBA00022692"/>
    </source>
</evidence>
<comment type="similarity">
    <text evidence="8 9">Belongs to the TonB-dependent receptor family.</text>
</comment>
<evidence type="ECO:0000256" key="2">
    <source>
        <dbReference type="ARBA" id="ARBA00022448"/>
    </source>
</evidence>
<feature type="signal peptide" evidence="10">
    <location>
        <begin position="1"/>
        <end position="28"/>
    </location>
</feature>
<dbReference type="GO" id="GO:0009279">
    <property type="term" value="C:cell outer membrane"/>
    <property type="evidence" value="ECO:0007669"/>
    <property type="project" value="UniProtKB-SubCell"/>
</dbReference>
<keyword evidence="6 8" id="KW-0472">Membrane</keyword>
<reference evidence="13 14" key="1">
    <citation type="submission" date="2006-02" db="EMBL/GenBank/DDBJ databases">
        <authorList>
            <person name="Moran M.A."/>
            <person name="Kjelleberg S."/>
            <person name="Egan S."/>
            <person name="Saunders N."/>
            <person name="Thomas T."/>
            <person name="Ferriera S."/>
            <person name="Johnson J."/>
            <person name="Kravitz S."/>
            <person name="Halpern A."/>
            <person name="Remington K."/>
            <person name="Beeson K."/>
            <person name="Tran B."/>
            <person name="Rogers Y.-H."/>
            <person name="Friedman R."/>
            <person name="Venter J.C."/>
        </authorList>
    </citation>
    <scope>NUCLEOTIDE SEQUENCE [LARGE SCALE GENOMIC DNA]</scope>
    <source>
        <strain evidence="13 14">D2</strain>
    </source>
</reference>
<dbReference type="PROSITE" id="PS52016">
    <property type="entry name" value="TONB_DEPENDENT_REC_3"/>
    <property type="match status" value="1"/>
</dbReference>
<comment type="subcellular location">
    <subcellularLocation>
        <location evidence="1 8">Cell outer membrane</location>
        <topology evidence="1 8">Multi-pass membrane protein</topology>
    </subcellularLocation>
</comment>
<dbReference type="SUPFAM" id="SSF56935">
    <property type="entry name" value="Porins"/>
    <property type="match status" value="1"/>
</dbReference>
<keyword evidence="3 8" id="KW-1134">Transmembrane beta strand</keyword>
<evidence type="ECO:0000256" key="6">
    <source>
        <dbReference type="ARBA" id="ARBA00023136"/>
    </source>
</evidence>
<dbReference type="Gene3D" id="2.40.170.20">
    <property type="entry name" value="TonB-dependent receptor, beta-barrel domain"/>
    <property type="match status" value="1"/>
</dbReference>
<keyword evidence="7 8" id="KW-0998">Cell outer membrane</keyword>
<dbReference type="PANTHER" id="PTHR47234:SF2">
    <property type="entry name" value="TONB-DEPENDENT RECEPTOR"/>
    <property type="match status" value="1"/>
</dbReference>
<evidence type="ECO:0000256" key="8">
    <source>
        <dbReference type="PROSITE-ProRule" id="PRU01360"/>
    </source>
</evidence>
<dbReference type="InterPro" id="IPR039426">
    <property type="entry name" value="TonB-dep_rcpt-like"/>
</dbReference>
<dbReference type="InterPro" id="IPR000531">
    <property type="entry name" value="Beta-barrel_TonB"/>
</dbReference>
<evidence type="ECO:0000256" key="10">
    <source>
        <dbReference type="SAM" id="SignalP"/>
    </source>
</evidence>
<dbReference type="Pfam" id="PF07715">
    <property type="entry name" value="Plug"/>
    <property type="match status" value="1"/>
</dbReference>
<protein>
    <submittedName>
        <fullName evidence="13">TonB-dependent receptor</fullName>
    </submittedName>
</protein>
<keyword evidence="4 8" id="KW-0812">Transmembrane</keyword>
<dbReference type="InterPro" id="IPR037066">
    <property type="entry name" value="Plug_dom_sf"/>
</dbReference>
<dbReference type="HOGENOM" id="CLU_010745_0_0_6"/>
<evidence type="ECO:0000256" key="5">
    <source>
        <dbReference type="ARBA" id="ARBA00023077"/>
    </source>
</evidence>
<dbReference type="EMBL" id="AAOH01000003">
    <property type="protein sequence ID" value="EAR28646.1"/>
    <property type="molecule type" value="Genomic_DNA"/>
</dbReference>
<feature type="domain" description="TonB-dependent receptor plug" evidence="12">
    <location>
        <begin position="53"/>
        <end position="166"/>
    </location>
</feature>
<comment type="caution">
    <text evidence="13">The sequence shown here is derived from an EMBL/GenBank/DDBJ whole genome shotgun (WGS) entry which is preliminary data.</text>
</comment>
<keyword evidence="2 8" id="KW-0813">Transport</keyword>
<accession>A4C7T1</accession>
<organism evidence="13 14">
    <name type="scientific">Pseudoalteromonas tunicata D2</name>
    <dbReference type="NCBI Taxonomy" id="87626"/>
    <lineage>
        <taxon>Bacteria</taxon>
        <taxon>Pseudomonadati</taxon>
        <taxon>Pseudomonadota</taxon>
        <taxon>Gammaproteobacteria</taxon>
        <taxon>Alteromonadales</taxon>
        <taxon>Pseudoalteromonadaceae</taxon>
        <taxon>Pseudoalteromonas</taxon>
    </lineage>
</organism>
<feature type="chain" id="PRO_5002666998" evidence="10">
    <location>
        <begin position="29"/>
        <end position="957"/>
    </location>
</feature>
<evidence type="ECO:0000256" key="9">
    <source>
        <dbReference type="RuleBase" id="RU003357"/>
    </source>
</evidence>
<evidence type="ECO:0000256" key="3">
    <source>
        <dbReference type="ARBA" id="ARBA00022452"/>
    </source>
</evidence>
<feature type="domain" description="TonB-dependent receptor-like beta-barrel" evidence="11">
    <location>
        <begin position="426"/>
        <end position="924"/>
    </location>
</feature>